<organism evidence="1 2">
    <name type="scientific">Vararia minispora EC-137</name>
    <dbReference type="NCBI Taxonomy" id="1314806"/>
    <lineage>
        <taxon>Eukaryota</taxon>
        <taxon>Fungi</taxon>
        <taxon>Dikarya</taxon>
        <taxon>Basidiomycota</taxon>
        <taxon>Agaricomycotina</taxon>
        <taxon>Agaricomycetes</taxon>
        <taxon>Russulales</taxon>
        <taxon>Lachnocladiaceae</taxon>
        <taxon>Vararia</taxon>
    </lineage>
</organism>
<evidence type="ECO:0000313" key="1">
    <source>
        <dbReference type="EMBL" id="KAI0032769.1"/>
    </source>
</evidence>
<sequence length="2153" mass="233133">GIAAQLPSGIHSPVDFDYGTFWDFLLKGGNAAMPLSSAQIPDSDPLSSRVTLPQRGSFLKKISEFDHIAFGISVRDARAMPFSHRRLVELSFEALLDSGINYRGQRVGCYMSGNDDTEHLDTFDTEGSLANVPSSMAGRISYALNLTGPSMVLDTACSSSLTAVHLAVAAIERGECTAAIVGACQSNRRLVEWENYVQSNVLSSDGTCKAFDADADGFGRGEGAVVVVLKLEAKALQDGDHIYGVIQGSAINSTGSGAPLYVPNGRAQQDCIQAAYKKANVDIADVDYLELHATGTRTRVGDPIEANAAGELFSRDGQDCIIGSVKSNVGHLECCAFLASLVKACLMFEHQLIPPASRLSTPNPTIKWDGYRLLVPGEARPLSCRSRSGRSTIAISSAGIGGFVGHVVLQAPLLSPSCRAAPLGAAALSLPRLFLTGGLSPVTFETTLKTILGSCEHDPNQVAVLLARRARQFPWRSYTLFPSPTSFKIPAPSLAPPEPPFMVFVFSGQGPHHLEMGRQLFSRYPVFRHTILELDAHYREICGQSMIETTGLFTDRDVQPTIELPTHGWPVAITCPALAMVHIALYDLLLSIGLRADAFVGHSAGETPLIYTSGAGPKEMALEIAIARGRAMTRTEVMDAGMAALACNSDRAEAILSRACEEQAGGEVSISCYNAPESVTISGSNVLLDRAVEIARAEKLFAQRVRTFVPGHSAYMDACEALHKSLMGNVFSRYPNLVAPTVPVYSTCSNTITVEEFSADYYWNNCRNPVKFSSAIFSILESRKNSTRNTVFVEVSPHAVLSSSILAHGVDPAHVLCPMHRSTPSKPVDESIHLFHALGKISVLGVNDIDLRPLYGSALLQTGRWLRYPLIPRSIPPHKTFVDTQGTMSHKGLEVTPIFKHPRSTFSDLTDHAVLGSSTFPMTGFIELTLELGAVCLWDTEFTSMLPLSTDGKADIRVERLGHRWYIYTVTESDRRVHAQGCMDSSDISPPPRLDIDPFLKVFDQKLKRLLLDFYDDVSPAMFFGPLFRRVTGCRGDSATALVSVKALASGERHVIPLPIYQTSHPAFSSEQYVLHPALLDACVHATLHTSILQNRDEGSLFLPSRFESFSLHRRPALGSDLFSIIKLKDWYPDRRVFDVQVVDTSGNAICGFIGLTLQRSATFSIRQPPVHYDLVYQPFSPTVRKPPTSPSTIYVYRRGEEESLRTSLQVLDSSQPRMIVLAAAVGADGDSAQALAQTLDQEFGAWRVRSVAFENFQGPFVVDAYMDLLETENSLLVNLDGQVMVPRLVPITSAPPSLTQNAFPPEIPAEHVSIALSSRSTIASVACLTGKIIACNSSKHRAGESVTGISPSLPQTGQNVATIHAGCIFRSKGHPSADVDTLGALICALALGPSRLHRPRVVRPILHVLVNIRGEDLTRATTSYLALSSSATATTIPSRPEELFDVVLTDSVTLSTASHLLRHVKLRGRLVIWDTDVLRLLEDDPWAVQHAIHSVHKLLHTTNYAATTENTLVDEAEASSGTTTPVKVSEDPTQTTRRLFGENQSYLLVGGLSALGLHIAMWMYENGARNVILTSRHGPDALAAWDTLTRKKLAYLNSLSGLRLLLQKCDATSVEETKTLLSELDQPLGGCLLLALSLSDALFLKQTERGFNIVRESKVKAFEVLSSNIDITSLDFLVHFSSISGLVGYIGQSNYASACAELDGMLSKYANAFSLVLPAILDVGIVSRLDARERQELERWGMSVEEICRSLGDGIAKVQAKGTAFGRYIPDLDWMAIADAIGTLPSHDRPTEGDVVYGRLTTTDEDGLLEVITQHLGIARADLAVEQPLVSFGLDSLGAARLAQNLRAFVAVTQVQLLGSTTAEDLLARHRAATSRAPDDEVVVRLVDGEGVPVITLHDVTGSVTTLLRLRPHFTTPLWVVQATRASPLHDLEELASFYYAEIKKRVPTGPYRLAAFSASSVLSVALVRAFEDAGDVVLSHTFIDHFPAFWARLADVPVPHGSTLGQAVRDAMVSSVIDMLQRDGPSGAAQADEIAAAYAGGDASVHTQELLRVFDGMTSSTLALMREKADGDFGQALPAVMKWMAGVRAPISVVIAADGIATTLPSEMRASWERLGVEHAQQAVTVHRVDAGHFDVLGKRETADAMKGIGV</sequence>
<dbReference type="Proteomes" id="UP000814128">
    <property type="component" value="Unassembled WGS sequence"/>
</dbReference>
<accession>A0ACB8QLQ1</accession>
<dbReference type="EMBL" id="MU273536">
    <property type="protein sequence ID" value="KAI0032769.1"/>
    <property type="molecule type" value="Genomic_DNA"/>
</dbReference>
<comment type="caution">
    <text evidence="1">The sequence shown here is derived from an EMBL/GenBank/DDBJ whole genome shotgun (WGS) entry which is preliminary data.</text>
</comment>
<evidence type="ECO:0000313" key="2">
    <source>
        <dbReference type="Proteomes" id="UP000814128"/>
    </source>
</evidence>
<name>A0ACB8QLQ1_9AGAM</name>
<protein>
    <submittedName>
        <fullName evidence="1">Uncharacterized protein</fullName>
    </submittedName>
</protein>
<proteinExistence type="predicted"/>
<feature type="non-terminal residue" evidence="1">
    <location>
        <position position="1"/>
    </location>
</feature>
<keyword evidence="2" id="KW-1185">Reference proteome</keyword>
<reference evidence="1" key="2">
    <citation type="journal article" date="2022" name="New Phytol.">
        <title>Evolutionary transition to the ectomycorrhizal habit in the genomes of a hyperdiverse lineage of mushroom-forming fungi.</title>
        <authorList>
            <person name="Looney B."/>
            <person name="Miyauchi S."/>
            <person name="Morin E."/>
            <person name="Drula E."/>
            <person name="Courty P.E."/>
            <person name="Kohler A."/>
            <person name="Kuo A."/>
            <person name="LaButti K."/>
            <person name="Pangilinan J."/>
            <person name="Lipzen A."/>
            <person name="Riley R."/>
            <person name="Andreopoulos W."/>
            <person name="He G."/>
            <person name="Johnson J."/>
            <person name="Nolan M."/>
            <person name="Tritt A."/>
            <person name="Barry K.W."/>
            <person name="Grigoriev I.V."/>
            <person name="Nagy L.G."/>
            <person name="Hibbett D."/>
            <person name="Henrissat B."/>
            <person name="Matheny P.B."/>
            <person name="Labbe J."/>
            <person name="Martin F.M."/>
        </authorList>
    </citation>
    <scope>NUCLEOTIDE SEQUENCE</scope>
    <source>
        <strain evidence="1">EC-137</strain>
    </source>
</reference>
<gene>
    <name evidence="1" type="ORF">K488DRAFT_49166</name>
</gene>
<reference evidence="1" key="1">
    <citation type="submission" date="2021-02" db="EMBL/GenBank/DDBJ databases">
        <authorList>
            <consortium name="DOE Joint Genome Institute"/>
            <person name="Ahrendt S."/>
            <person name="Looney B.P."/>
            <person name="Miyauchi S."/>
            <person name="Morin E."/>
            <person name="Drula E."/>
            <person name="Courty P.E."/>
            <person name="Chicoki N."/>
            <person name="Fauchery L."/>
            <person name="Kohler A."/>
            <person name="Kuo A."/>
            <person name="Labutti K."/>
            <person name="Pangilinan J."/>
            <person name="Lipzen A."/>
            <person name="Riley R."/>
            <person name="Andreopoulos W."/>
            <person name="He G."/>
            <person name="Johnson J."/>
            <person name="Barry K.W."/>
            <person name="Grigoriev I.V."/>
            <person name="Nagy L."/>
            <person name="Hibbett D."/>
            <person name="Henrissat B."/>
            <person name="Matheny P.B."/>
            <person name="Labbe J."/>
            <person name="Martin F."/>
        </authorList>
    </citation>
    <scope>NUCLEOTIDE SEQUENCE</scope>
    <source>
        <strain evidence="1">EC-137</strain>
    </source>
</reference>